<accession>A0A4V3XF66</accession>
<dbReference type="AlphaFoldDB" id="A0A4V3XF66"/>
<gene>
    <name evidence="2" type="ORF">EW146_g4300</name>
</gene>
<evidence type="ECO:0000313" key="2">
    <source>
        <dbReference type="EMBL" id="THH16323.1"/>
    </source>
</evidence>
<feature type="compositionally biased region" description="Basic and acidic residues" evidence="1">
    <location>
        <begin position="38"/>
        <end position="48"/>
    </location>
</feature>
<evidence type="ECO:0000256" key="1">
    <source>
        <dbReference type="SAM" id="MobiDB-lite"/>
    </source>
</evidence>
<keyword evidence="3" id="KW-1185">Reference proteome</keyword>
<comment type="caution">
    <text evidence="2">The sequence shown here is derived from an EMBL/GenBank/DDBJ whole genome shotgun (WGS) entry which is preliminary data.</text>
</comment>
<name>A0A4V3XF66_9AGAM</name>
<feature type="compositionally biased region" description="Polar residues" evidence="1">
    <location>
        <begin position="16"/>
        <end position="28"/>
    </location>
</feature>
<organism evidence="2 3">
    <name type="scientific">Bondarzewia mesenterica</name>
    <dbReference type="NCBI Taxonomy" id="1095465"/>
    <lineage>
        <taxon>Eukaryota</taxon>
        <taxon>Fungi</taxon>
        <taxon>Dikarya</taxon>
        <taxon>Basidiomycota</taxon>
        <taxon>Agaricomycotina</taxon>
        <taxon>Agaricomycetes</taxon>
        <taxon>Russulales</taxon>
        <taxon>Bondarzewiaceae</taxon>
        <taxon>Bondarzewia</taxon>
    </lineage>
</organism>
<sequence length="66" mass="7192">MVHQYMVLAGNGIIAVSSQTARPSGSQNTEDEVEESNESARAHEELQDRAVAGQRRRKTALHNAGM</sequence>
<proteinExistence type="predicted"/>
<dbReference type="EMBL" id="SGPL01000163">
    <property type="protein sequence ID" value="THH16323.1"/>
    <property type="molecule type" value="Genomic_DNA"/>
</dbReference>
<evidence type="ECO:0000313" key="3">
    <source>
        <dbReference type="Proteomes" id="UP000310158"/>
    </source>
</evidence>
<feature type="region of interest" description="Disordered" evidence="1">
    <location>
        <begin position="14"/>
        <end position="66"/>
    </location>
</feature>
<reference evidence="2 3" key="1">
    <citation type="submission" date="2019-02" db="EMBL/GenBank/DDBJ databases">
        <title>Genome sequencing of the rare red list fungi Bondarzewia mesenterica.</title>
        <authorList>
            <person name="Buettner E."/>
            <person name="Kellner H."/>
        </authorList>
    </citation>
    <scope>NUCLEOTIDE SEQUENCE [LARGE SCALE GENOMIC DNA]</scope>
    <source>
        <strain evidence="2 3">DSM 108281</strain>
    </source>
</reference>
<dbReference type="Proteomes" id="UP000310158">
    <property type="component" value="Unassembled WGS sequence"/>
</dbReference>
<protein>
    <submittedName>
        <fullName evidence="2">Uncharacterized protein</fullName>
    </submittedName>
</protein>